<dbReference type="Proteomes" id="UP000030766">
    <property type="component" value="Unassembled WGS sequence"/>
</dbReference>
<dbReference type="CDD" id="cd00067">
    <property type="entry name" value="GAL4"/>
    <property type="match status" value="1"/>
</dbReference>
<dbReference type="GO" id="GO:0008270">
    <property type="term" value="F:zinc ion binding"/>
    <property type="evidence" value="ECO:0007669"/>
    <property type="project" value="InterPro"/>
</dbReference>
<dbReference type="InterPro" id="IPR001138">
    <property type="entry name" value="Zn2Cys6_DnaBD"/>
</dbReference>
<dbReference type="AlphaFoldDB" id="W9JPY2"/>
<reference evidence="8" key="1">
    <citation type="submission" date="2011-06" db="EMBL/GenBank/DDBJ databases">
        <title>The Genome Sequence of Fusarium oxysporum Fo47.</title>
        <authorList>
            <consortium name="The Broad Institute Genome Sequencing Platform"/>
            <person name="Ma L.-J."/>
            <person name="Gale L.R."/>
            <person name="Schwartz D.C."/>
            <person name="Zhou S."/>
            <person name="Corby-Kistler H."/>
            <person name="Young S.K."/>
            <person name="Zeng Q."/>
            <person name="Gargeya S."/>
            <person name="Fitzgerald M."/>
            <person name="Haas B."/>
            <person name="Abouelleil A."/>
            <person name="Alvarado L."/>
            <person name="Arachchi H.M."/>
            <person name="Berlin A."/>
            <person name="Brown A."/>
            <person name="Chapman S.B."/>
            <person name="Chen Z."/>
            <person name="Dunbar C."/>
            <person name="Freedman E."/>
            <person name="Gearin G."/>
            <person name="Gellesch M."/>
            <person name="Goldberg J."/>
            <person name="Griggs A."/>
            <person name="Gujja S."/>
            <person name="Heiman D."/>
            <person name="Howarth C."/>
            <person name="Larson L."/>
            <person name="Lui A."/>
            <person name="MacDonald P.J.P."/>
            <person name="Mehta T."/>
            <person name="Montmayeur A."/>
            <person name="Murphy C."/>
            <person name="Neiman D."/>
            <person name="Pearson M."/>
            <person name="Priest M."/>
            <person name="Roberts A."/>
            <person name="Saif S."/>
            <person name="Shea T."/>
            <person name="Shenoy N."/>
            <person name="Sisk P."/>
            <person name="Stolte C."/>
            <person name="Sykes S."/>
            <person name="Wortman J."/>
            <person name="Nusbaum C."/>
            <person name="Birren B."/>
        </authorList>
    </citation>
    <scope>NUCLEOTIDE SEQUENCE [LARGE SCALE GENOMIC DNA]</scope>
    <source>
        <strain evidence="8">Fo47</strain>
    </source>
</reference>
<dbReference type="SMART" id="SM00066">
    <property type="entry name" value="GAL4"/>
    <property type="match status" value="1"/>
</dbReference>
<organism evidence="8">
    <name type="scientific">Fusarium oxysporum Fo47</name>
    <dbReference type="NCBI Taxonomy" id="660027"/>
    <lineage>
        <taxon>Eukaryota</taxon>
        <taxon>Fungi</taxon>
        <taxon>Dikarya</taxon>
        <taxon>Ascomycota</taxon>
        <taxon>Pezizomycotina</taxon>
        <taxon>Sordariomycetes</taxon>
        <taxon>Hypocreomycetidae</taxon>
        <taxon>Hypocreales</taxon>
        <taxon>Nectriaceae</taxon>
        <taxon>Fusarium</taxon>
        <taxon>Fusarium oxysporum species complex</taxon>
    </lineage>
</organism>
<dbReference type="InterPro" id="IPR051711">
    <property type="entry name" value="Stress_Response_Reg"/>
</dbReference>
<evidence type="ECO:0000256" key="1">
    <source>
        <dbReference type="ARBA" id="ARBA00004123"/>
    </source>
</evidence>
<name>W9JPY2_FUSOX</name>
<keyword evidence="4" id="KW-0804">Transcription</keyword>
<feature type="region of interest" description="Disordered" evidence="6">
    <location>
        <begin position="413"/>
        <end position="436"/>
    </location>
</feature>
<dbReference type="VEuPathDB" id="FungiDB:FOZG_12077"/>
<dbReference type="GO" id="GO:0045944">
    <property type="term" value="P:positive regulation of transcription by RNA polymerase II"/>
    <property type="evidence" value="ECO:0007669"/>
    <property type="project" value="TreeGrafter"/>
</dbReference>
<keyword evidence="5" id="KW-0539">Nucleus</keyword>
<keyword evidence="2" id="KW-0805">Transcription regulation</keyword>
<evidence type="ECO:0000256" key="4">
    <source>
        <dbReference type="ARBA" id="ARBA00023163"/>
    </source>
</evidence>
<comment type="subcellular location">
    <subcellularLocation>
        <location evidence="1">Nucleus</location>
    </subcellularLocation>
</comment>
<evidence type="ECO:0000256" key="6">
    <source>
        <dbReference type="SAM" id="MobiDB-lite"/>
    </source>
</evidence>
<evidence type="ECO:0000256" key="5">
    <source>
        <dbReference type="ARBA" id="ARBA00023242"/>
    </source>
</evidence>
<dbReference type="EMBL" id="JH717904">
    <property type="protein sequence ID" value="EWZ34061.1"/>
    <property type="molecule type" value="Genomic_DNA"/>
</dbReference>
<accession>W9JPY2</accession>
<dbReference type="GO" id="GO:0005634">
    <property type="term" value="C:nucleus"/>
    <property type="evidence" value="ECO:0007669"/>
    <property type="project" value="UniProtKB-SubCell"/>
</dbReference>
<dbReference type="GO" id="GO:0000981">
    <property type="term" value="F:DNA-binding transcription factor activity, RNA polymerase II-specific"/>
    <property type="evidence" value="ECO:0007669"/>
    <property type="project" value="InterPro"/>
</dbReference>
<proteinExistence type="predicted"/>
<dbReference type="PANTHER" id="PTHR47540">
    <property type="entry name" value="THIAMINE REPRESSIBLE GENES REGULATORY PROTEIN THI5"/>
    <property type="match status" value="1"/>
</dbReference>
<evidence type="ECO:0000256" key="2">
    <source>
        <dbReference type="ARBA" id="ARBA00023015"/>
    </source>
</evidence>
<dbReference type="Pfam" id="PF00172">
    <property type="entry name" value="Zn_clus"/>
    <property type="match status" value="1"/>
</dbReference>
<evidence type="ECO:0000259" key="7">
    <source>
        <dbReference type="PROSITE" id="PS50048"/>
    </source>
</evidence>
<dbReference type="PROSITE" id="PS00463">
    <property type="entry name" value="ZN2_CY6_FUNGAL_1"/>
    <property type="match status" value="1"/>
</dbReference>
<dbReference type="InterPro" id="IPR036864">
    <property type="entry name" value="Zn2-C6_fun-type_DNA-bd_sf"/>
</dbReference>
<feature type="compositionally biased region" description="Basic and acidic residues" evidence="6">
    <location>
        <begin position="422"/>
        <end position="435"/>
    </location>
</feature>
<keyword evidence="3" id="KW-0238">DNA-binding</keyword>
<dbReference type="GO" id="GO:0043565">
    <property type="term" value="F:sequence-specific DNA binding"/>
    <property type="evidence" value="ECO:0007669"/>
    <property type="project" value="TreeGrafter"/>
</dbReference>
<dbReference type="Gene3D" id="4.10.240.10">
    <property type="entry name" value="Zn(2)-C6 fungal-type DNA-binding domain"/>
    <property type="match status" value="1"/>
</dbReference>
<evidence type="ECO:0000313" key="8">
    <source>
        <dbReference type="EMBL" id="EWZ34061.1"/>
    </source>
</evidence>
<dbReference type="PANTHER" id="PTHR47540:SF4">
    <property type="entry name" value="TRANSCRIPTION FACTOR RGLT"/>
    <property type="match status" value="1"/>
</dbReference>
<feature type="domain" description="Zn(2)-C6 fungal-type" evidence="7">
    <location>
        <begin position="89"/>
        <end position="118"/>
    </location>
</feature>
<dbReference type="HOGENOM" id="CLU_052542_1_0_1"/>
<reference evidence="8" key="2">
    <citation type="submission" date="2012-06" db="EMBL/GenBank/DDBJ databases">
        <title>Annotation of the Genome Sequence of Fusarium oxysporum Fo47.</title>
        <authorList>
            <consortium name="The Broad Institute Genomics Platform"/>
            <person name="Ma L.-J."/>
            <person name="Corby-Kistler H."/>
            <person name="Broz K."/>
            <person name="Gale L.R."/>
            <person name="Jonkers W."/>
            <person name="O'Donnell K."/>
            <person name="Ploetz R."/>
            <person name="Steinberg C."/>
            <person name="Schwartz D.C."/>
            <person name="VanEtten H."/>
            <person name="Zhou S."/>
            <person name="Young S.K."/>
            <person name="Zeng Q."/>
            <person name="Gargeya S."/>
            <person name="Fitzgerald M."/>
            <person name="Abouelleil A."/>
            <person name="Alvarado L."/>
            <person name="Chapman S.B."/>
            <person name="Gainer-Dewar J."/>
            <person name="Goldberg J."/>
            <person name="Griggs A."/>
            <person name="Gujja S."/>
            <person name="Hansen M."/>
            <person name="Howarth C."/>
            <person name="Imamovic A."/>
            <person name="Ireland A."/>
            <person name="Larimer J."/>
            <person name="McCowan C."/>
            <person name="Murphy C."/>
            <person name="Pearson M."/>
            <person name="Poon T.W."/>
            <person name="Priest M."/>
            <person name="Roberts A."/>
            <person name="Saif S."/>
            <person name="Shea T."/>
            <person name="Sykes S."/>
            <person name="Wortman J."/>
            <person name="Nusbaum C."/>
            <person name="Birren B."/>
        </authorList>
    </citation>
    <scope>NUCLEOTIDE SEQUENCE</scope>
    <source>
        <strain evidence="8">Fo47</strain>
    </source>
</reference>
<dbReference type="SUPFAM" id="SSF57701">
    <property type="entry name" value="Zn2/Cys6 DNA-binding domain"/>
    <property type="match status" value="1"/>
</dbReference>
<gene>
    <name evidence="8" type="ORF">FOZG_12077</name>
</gene>
<protein>
    <recommendedName>
        <fullName evidence="7">Zn(2)-C6 fungal-type domain-containing protein</fullName>
    </recommendedName>
</protein>
<dbReference type="PROSITE" id="PS50048">
    <property type="entry name" value="ZN2_CY6_FUNGAL_2"/>
    <property type="match status" value="1"/>
</dbReference>
<sequence length="468" mass="51969">MKDDRAETLSYSKVKTSNPLFASAFIFQSLLRSLSRDLLIKVSVTPSFSFAAGRFSPRFGTTMTSTPPHLVCPTSTRQSNPDHKKLRSACDSCHQCKVKCSGGSPCFRCTSKGLYCRYSYQNRAGKPKGSKNRRTLEREHQLRMERLAGQLRNGNIDLENSNLDMLDLSTLLPDSWEQTSTSHFSIQSSVQSTPENQWVNSTESDNELLPLQDDLDIWAMGLAPTLHTPRDITSQSIEAIMTPMSYSSPTDLGQLNDSTKPSSLGLPSPPSRARQDTTGDPCACVQTQAANISTLHQLTCREIPSRFDLAMNSITSVLETCEKFITCDVCDKSFPSMLLTLSAIELIFKLFEQFTKDNEGSLPSEEQHLVSCSLGDYKVTRQESQAIQNVLIKMTLSKGKQILDALQSVVGPRDITDEQDESESKRRDSTGDLEPKLGSLCSTDQEYMIQYIKRRNTVLEALIAAVGV</sequence>
<evidence type="ECO:0000256" key="3">
    <source>
        <dbReference type="ARBA" id="ARBA00023125"/>
    </source>
</evidence>
<feature type="region of interest" description="Disordered" evidence="6">
    <location>
        <begin position="248"/>
        <end position="279"/>
    </location>
</feature>
<dbReference type="FunFam" id="4.10.240.10:FF:000054">
    <property type="entry name" value="C6 transcription factor GliZ-like, putative"/>
    <property type="match status" value="1"/>
</dbReference>
<feature type="compositionally biased region" description="Polar residues" evidence="6">
    <location>
        <begin position="248"/>
        <end position="260"/>
    </location>
</feature>